<evidence type="ECO:0000256" key="3">
    <source>
        <dbReference type="ARBA" id="ARBA00022603"/>
    </source>
</evidence>
<dbReference type="Proteomes" id="UP000193431">
    <property type="component" value="Chromosome"/>
</dbReference>
<dbReference type="EMBL" id="CP019344">
    <property type="protein sequence ID" value="ARN78577.1"/>
    <property type="molecule type" value="Genomic_DNA"/>
</dbReference>
<dbReference type="Gene3D" id="3.40.50.150">
    <property type="entry name" value="Vaccinia Virus protein VP39"/>
    <property type="match status" value="2"/>
</dbReference>
<dbReference type="OrthoDB" id="9800801at2"/>
<organism evidence="10 11">
    <name type="scientific">Nonlabens spongiae</name>
    <dbReference type="NCBI Taxonomy" id="331648"/>
    <lineage>
        <taxon>Bacteria</taxon>
        <taxon>Pseudomonadati</taxon>
        <taxon>Bacteroidota</taxon>
        <taxon>Flavobacteriia</taxon>
        <taxon>Flavobacteriales</taxon>
        <taxon>Flavobacteriaceae</taxon>
        <taxon>Nonlabens</taxon>
    </lineage>
</organism>
<protein>
    <recommendedName>
        <fullName evidence="2">site-specific DNA-methyltransferase (cytosine-N(4)-specific)</fullName>
        <ecNumber evidence="2">2.1.1.113</ecNumber>
    </recommendedName>
</protein>
<reference evidence="10 11" key="1">
    <citation type="submission" date="2016-11" db="EMBL/GenBank/DDBJ databases">
        <title>Trade-off between light-utilization and light-protection in marine flavobacteria.</title>
        <authorList>
            <person name="Kumagai Y."/>
        </authorList>
    </citation>
    <scope>NUCLEOTIDE SEQUENCE [LARGE SCALE GENOMIC DNA]</scope>
    <source>
        <strain evidence="10 11">JCM 13191</strain>
    </source>
</reference>
<dbReference type="GO" id="GO:0003677">
    <property type="term" value="F:DNA binding"/>
    <property type="evidence" value="ECO:0007669"/>
    <property type="project" value="UniProtKB-KW"/>
</dbReference>
<evidence type="ECO:0000256" key="4">
    <source>
        <dbReference type="ARBA" id="ARBA00022679"/>
    </source>
</evidence>
<keyword evidence="3" id="KW-0489">Methyltransferase</keyword>
<evidence type="ECO:0000313" key="10">
    <source>
        <dbReference type="EMBL" id="ARN78577.1"/>
    </source>
</evidence>
<dbReference type="SUPFAM" id="SSF53335">
    <property type="entry name" value="S-adenosyl-L-methionine-dependent methyltransferases"/>
    <property type="match status" value="1"/>
</dbReference>
<dbReference type="EC" id="2.1.1.113" evidence="2"/>
<comment type="catalytic activity">
    <reaction evidence="8">
        <text>a 2'-deoxycytidine in DNA + S-adenosyl-L-methionine = an N(4)-methyl-2'-deoxycytidine in DNA + S-adenosyl-L-homocysteine + H(+)</text>
        <dbReference type="Rhea" id="RHEA:16857"/>
        <dbReference type="Rhea" id="RHEA-COMP:11369"/>
        <dbReference type="Rhea" id="RHEA-COMP:13674"/>
        <dbReference type="ChEBI" id="CHEBI:15378"/>
        <dbReference type="ChEBI" id="CHEBI:57856"/>
        <dbReference type="ChEBI" id="CHEBI:59789"/>
        <dbReference type="ChEBI" id="CHEBI:85452"/>
        <dbReference type="ChEBI" id="CHEBI:137933"/>
        <dbReference type="EC" id="2.1.1.113"/>
    </reaction>
</comment>
<dbReference type="RefSeq" id="WP_085767383.1">
    <property type="nucleotide sequence ID" value="NZ_CP019344.1"/>
</dbReference>
<keyword evidence="6" id="KW-0680">Restriction system</keyword>
<evidence type="ECO:0000313" key="11">
    <source>
        <dbReference type="Proteomes" id="UP000193431"/>
    </source>
</evidence>
<evidence type="ECO:0000256" key="5">
    <source>
        <dbReference type="ARBA" id="ARBA00022691"/>
    </source>
</evidence>
<dbReference type="GO" id="GO:0015667">
    <property type="term" value="F:site-specific DNA-methyltransferase (cytosine-N4-specific) activity"/>
    <property type="evidence" value="ECO:0007669"/>
    <property type="project" value="UniProtKB-EC"/>
</dbReference>
<dbReference type="InterPro" id="IPR029063">
    <property type="entry name" value="SAM-dependent_MTases_sf"/>
</dbReference>
<dbReference type="GO" id="GO:0008170">
    <property type="term" value="F:N-methyltransferase activity"/>
    <property type="evidence" value="ECO:0007669"/>
    <property type="project" value="InterPro"/>
</dbReference>
<dbReference type="REBASE" id="200957">
    <property type="entry name" value="M.Nsp13191ORF11585P"/>
</dbReference>
<proteinExistence type="inferred from homology"/>
<dbReference type="GO" id="GO:0032259">
    <property type="term" value="P:methylation"/>
    <property type="evidence" value="ECO:0007669"/>
    <property type="project" value="UniProtKB-KW"/>
</dbReference>
<keyword evidence="5" id="KW-0949">S-adenosyl-L-methionine</keyword>
<name>A0A1W6MLY6_9FLAO</name>
<dbReference type="Pfam" id="PF01555">
    <property type="entry name" value="N6_N4_Mtase"/>
    <property type="match status" value="1"/>
</dbReference>
<dbReference type="InterPro" id="IPR017985">
    <property type="entry name" value="MeTrfase_CN4_CS"/>
</dbReference>
<sequence>MFENTNVENPKLDSSVNSIYPYYAGYNPKFVDSVLDTTLIQNDGIVLDPWNGSGTTTSQASKKGFNCYGIDINPVMIMLAKADLVPSSEKDSIIALTKNIINRFHKESYLNCIENEDPLLIWFQPRATGHLRLLQKIINDLLSLHSNENINEFVNNISSYSALIHTAVLVSIRNLTTVFKSSNPTWIKKPKSKFQRINPSANRIIKIFEQSIYDVTEKSHYDSSKFSNASVKLSVGSSSSTGIEDNKIDLIITSPPYCTRIDYAISTQIELAYLNFTHLMFNELRNHMIGSSTISKKSFHHNEYLGDKVEFFLDQLKKHPSKASSSYYYKTHRQYYSSVNQSLKHQQKVLRKNGGMVLVVQDSYYKEIHNDLQENIVELAESNGLTLKKRFDFPSSRTMANLHTSSKKYRNKKTVVESVLCFIK</sequence>
<keyword evidence="11" id="KW-1185">Reference proteome</keyword>
<accession>A0A1W6MLY6</accession>
<evidence type="ECO:0000256" key="2">
    <source>
        <dbReference type="ARBA" id="ARBA00012185"/>
    </source>
</evidence>
<dbReference type="STRING" id="331648.BST97_11585"/>
<evidence type="ECO:0000256" key="6">
    <source>
        <dbReference type="ARBA" id="ARBA00022747"/>
    </source>
</evidence>
<evidence type="ECO:0000256" key="7">
    <source>
        <dbReference type="ARBA" id="ARBA00023125"/>
    </source>
</evidence>
<gene>
    <name evidence="10" type="ORF">BST97_11585</name>
</gene>
<comment type="similarity">
    <text evidence="1">Belongs to the N(4)/N(6)-methyltransferase family. N(4) subfamily.</text>
</comment>
<evidence type="ECO:0000256" key="1">
    <source>
        <dbReference type="ARBA" id="ARBA00010203"/>
    </source>
</evidence>
<keyword evidence="4" id="KW-0808">Transferase</keyword>
<dbReference type="GO" id="GO:0009307">
    <property type="term" value="P:DNA restriction-modification system"/>
    <property type="evidence" value="ECO:0007669"/>
    <property type="project" value="UniProtKB-KW"/>
</dbReference>
<dbReference type="InterPro" id="IPR002941">
    <property type="entry name" value="DNA_methylase_N4/N6"/>
</dbReference>
<feature type="domain" description="DNA methylase N-4/N-6" evidence="9">
    <location>
        <begin position="40"/>
        <end position="80"/>
    </location>
</feature>
<evidence type="ECO:0000259" key="9">
    <source>
        <dbReference type="Pfam" id="PF01555"/>
    </source>
</evidence>
<dbReference type="PROSITE" id="PS00093">
    <property type="entry name" value="N4_MTASE"/>
    <property type="match status" value="1"/>
</dbReference>
<dbReference type="AlphaFoldDB" id="A0A1W6MLY6"/>
<evidence type="ECO:0000256" key="8">
    <source>
        <dbReference type="ARBA" id="ARBA00049120"/>
    </source>
</evidence>
<keyword evidence="7" id="KW-0238">DNA-binding</keyword>